<proteinExistence type="predicted"/>
<name>A0A917G3D0_9BACI</name>
<evidence type="ECO:0008006" key="3">
    <source>
        <dbReference type="Google" id="ProtNLM"/>
    </source>
</evidence>
<keyword evidence="2" id="KW-1185">Reference proteome</keyword>
<evidence type="ECO:0000313" key="2">
    <source>
        <dbReference type="Proteomes" id="UP000616608"/>
    </source>
</evidence>
<protein>
    <recommendedName>
        <fullName evidence="3">Phage baseplate assembly protein V</fullName>
    </recommendedName>
</protein>
<accession>A0A917G3D0</accession>
<dbReference type="RefSeq" id="WP_188614192.1">
    <property type="nucleotide sequence ID" value="NZ_BMJT01000003.1"/>
</dbReference>
<dbReference type="Proteomes" id="UP000616608">
    <property type="component" value="Unassembled WGS sequence"/>
</dbReference>
<dbReference type="AlphaFoldDB" id="A0A917G3D0"/>
<comment type="caution">
    <text evidence="1">The sequence shown here is derived from an EMBL/GenBank/DDBJ whole genome shotgun (WGS) entry which is preliminary data.</text>
</comment>
<dbReference type="InterPro" id="IPR013046">
    <property type="entry name" value="GpV/Gp45"/>
</dbReference>
<dbReference type="InterPro" id="IPR037026">
    <property type="entry name" value="Vgr_OB-fold_dom_sf"/>
</dbReference>
<dbReference type="Gene3D" id="2.40.50.230">
    <property type="entry name" value="Gp5 N-terminal domain"/>
    <property type="match status" value="1"/>
</dbReference>
<organism evidence="1 2">
    <name type="scientific">Lysinibacillus alkalisoli</name>
    <dbReference type="NCBI Taxonomy" id="1911548"/>
    <lineage>
        <taxon>Bacteria</taxon>
        <taxon>Bacillati</taxon>
        <taxon>Bacillota</taxon>
        <taxon>Bacilli</taxon>
        <taxon>Bacillales</taxon>
        <taxon>Bacillaceae</taxon>
        <taxon>Lysinibacillus</taxon>
    </lineage>
</organism>
<evidence type="ECO:0000313" key="1">
    <source>
        <dbReference type="EMBL" id="GGG19820.1"/>
    </source>
</evidence>
<dbReference type="EMBL" id="BMJT01000003">
    <property type="protein sequence ID" value="GGG19820.1"/>
    <property type="molecule type" value="Genomic_DNA"/>
</dbReference>
<reference evidence="1" key="2">
    <citation type="submission" date="2020-09" db="EMBL/GenBank/DDBJ databases">
        <authorList>
            <person name="Sun Q."/>
            <person name="Zhou Y."/>
        </authorList>
    </citation>
    <scope>NUCLEOTIDE SEQUENCE</scope>
    <source>
        <strain evidence="1">CGMCC 1.15760</strain>
    </source>
</reference>
<gene>
    <name evidence="1" type="ORF">GCM10007425_12790</name>
</gene>
<dbReference type="NCBIfam" id="TIGR01644">
    <property type="entry name" value="phage_P2_V"/>
    <property type="match status" value="1"/>
</dbReference>
<reference evidence="1" key="1">
    <citation type="journal article" date="2014" name="Int. J. Syst. Evol. Microbiol.">
        <title>Complete genome sequence of Corynebacterium casei LMG S-19264T (=DSM 44701T), isolated from a smear-ripened cheese.</title>
        <authorList>
            <consortium name="US DOE Joint Genome Institute (JGI-PGF)"/>
            <person name="Walter F."/>
            <person name="Albersmeier A."/>
            <person name="Kalinowski J."/>
            <person name="Ruckert C."/>
        </authorList>
    </citation>
    <scope>NUCLEOTIDE SEQUENCE</scope>
    <source>
        <strain evidence="1">CGMCC 1.15760</strain>
    </source>
</reference>
<sequence length="133" mass="14894">MDTFLKNMVRIGVISYVNPKEMKARVLFEERDVVSAELDIVVKGSLHNTSYWLPQINEQVLCLFLATGNQKGFVLGSLYNKTDVPKINNVNKVRHDFKDGSFVEHDSATGDMLVRATGNVTIKAHKITLVEDG</sequence>